<organism evidence="2">
    <name type="scientific">Mus musculus</name>
    <name type="common">Mouse</name>
    <dbReference type="NCBI Taxonomy" id="10090"/>
    <lineage>
        <taxon>Eukaryota</taxon>
        <taxon>Metazoa</taxon>
        <taxon>Chordata</taxon>
        <taxon>Craniata</taxon>
        <taxon>Vertebrata</taxon>
        <taxon>Euteleostomi</taxon>
        <taxon>Mammalia</taxon>
        <taxon>Eutheria</taxon>
        <taxon>Euarchontoglires</taxon>
        <taxon>Glires</taxon>
        <taxon>Rodentia</taxon>
        <taxon>Myomorpha</taxon>
        <taxon>Muroidea</taxon>
        <taxon>Muridae</taxon>
        <taxon>Murinae</taxon>
        <taxon>Mus</taxon>
        <taxon>Mus</taxon>
    </lineage>
</organism>
<evidence type="ECO:0000313" key="2">
    <source>
        <dbReference type="EMBL" id="AAB39346.1"/>
    </source>
</evidence>
<dbReference type="EMBL" id="U72644">
    <property type="protein sequence ID" value="AAB39346.1"/>
    <property type="molecule type" value="mRNA"/>
</dbReference>
<keyword evidence="1" id="KW-0732">Signal</keyword>
<name>O09129_MOUSE</name>
<dbReference type="AlphaFoldDB" id="O09129"/>
<dbReference type="PANTHER" id="PTHR15452:SF5">
    <property type="entry name" value="LEUKOCYTE-SPECIFIC TRANSCRIPT 1 PROTEIN"/>
    <property type="match status" value="1"/>
</dbReference>
<accession>O09129</accession>
<evidence type="ECO:0000256" key="1">
    <source>
        <dbReference type="SAM" id="SignalP"/>
    </source>
</evidence>
<gene>
    <name evidence="3" type="primary">Lst1</name>
    <name evidence="2" type="synonym">LST</name>
</gene>
<reference evidence="2" key="1">
    <citation type="submission" date="1996-09" db="EMBL/GenBank/DDBJ databases">
        <authorList>
            <person name="Iraqi F."/>
            <person name="Teale A."/>
        </authorList>
    </citation>
    <scope>NUCLEOTIDE SEQUENCE</scope>
    <source>
        <strain evidence="2">A/J</strain>
        <tissue evidence="2">Spleen</tissue>
    </source>
</reference>
<dbReference type="InterPro" id="IPR007775">
    <property type="entry name" value="Leukocyte-sp_tscrpt_1_LST1"/>
</dbReference>
<dbReference type="PANTHER" id="PTHR15452">
    <property type="entry name" value="LEUKOCYTE-SPECIFIC TRANSCRIPT 1 PROTEIN"/>
    <property type="match status" value="1"/>
</dbReference>
<evidence type="ECO:0000313" key="3">
    <source>
        <dbReference type="MGI" id="MGI:1096324"/>
    </source>
</evidence>
<proteinExistence type="evidence at transcript level"/>
<feature type="signal peptide" evidence="1">
    <location>
        <begin position="1"/>
        <end position="18"/>
    </location>
</feature>
<dbReference type="GO" id="GO:0000902">
    <property type="term" value="P:cell morphogenesis"/>
    <property type="evidence" value="ECO:0007669"/>
    <property type="project" value="InterPro"/>
</dbReference>
<dbReference type="GO" id="GO:0016020">
    <property type="term" value="C:membrane"/>
    <property type="evidence" value="ECO:0007669"/>
    <property type="project" value="InterPro"/>
</dbReference>
<dbReference type="AGR" id="MGI:1096324"/>
<dbReference type="Pfam" id="PF05083">
    <property type="entry name" value="LST1"/>
    <property type="match status" value="1"/>
</dbReference>
<dbReference type="MGI" id="MGI:1096324">
    <property type="gene designation" value="Lst1"/>
</dbReference>
<dbReference type="GO" id="GO:0006955">
    <property type="term" value="P:immune response"/>
    <property type="evidence" value="ECO:0007669"/>
    <property type="project" value="InterPro"/>
</dbReference>
<protein>
    <submittedName>
        <fullName evidence="2">Uncharacterized protein LST</fullName>
    </submittedName>
</protein>
<feature type="chain" id="PRO_5004156910" evidence="1">
    <location>
        <begin position="19"/>
        <end position="101"/>
    </location>
</feature>
<sequence>MFSVPGLCLMTIDLVTIAQPIISCSMGAWDWEGSSSCLSSSCSSACAGSVRSEETGKECPGLRQEPHYASLQQLPVSSSDITDMKEDLSTDYACIARSTPT</sequence>